<dbReference type="FunFam" id="3.30.420.60:FF:000002">
    <property type="entry name" value="Protein pelota homolog"/>
    <property type="match status" value="1"/>
</dbReference>
<dbReference type="GO" id="GO:0071025">
    <property type="term" value="P:RNA surveillance"/>
    <property type="evidence" value="ECO:0007669"/>
    <property type="project" value="InterPro"/>
</dbReference>
<comment type="similarity">
    <text evidence="3">Belongs to the eukaryotic release factor 1 family. Pelota subfamily.</text>
</comment>
<evidence type="ECO:0000313" key="7">
    <source>
        <dbReference type="EMBL" id="OZC07011.1"/>
    </source>
</evidence>
<dbReference type="Pfam" id="PF26356">
    <property type="entry name" value="Pelota_N"/>
    <property type="match status" value="1"/>
</dbReference>
<organism evidence="7 8">
    <name type="scientific">Onchocerca flexuosa</name>
    <dbReference type="NCBI Taxonomy" id="387005"/>
    <lineage>
        <taxon>Eukaryota</taxon>
        <taxon>Metazoa</taxon>
        <taxon>Ecdysozoa</taxon>
        <taxon>Nematoda</taxon>
        <taxon>Chromadorea</taxon>
        <taxon>Rhabditida</taxon>
        <taxon>Spirurina</taxon>
        <taxon>Spiruromorpha</taxon>
        <taxon>Filarioidea</taxon>
        <taxon>Onchocercidae</taxon>
        <taxon>Onchocerca</taxon>
    </lineage>
</organism>
<feature type="domain" description="eRF1/Pelota-like N-terminal" evidence="6">
    <location>
        <begin position="1"/>
        <end position="130"/>
    </location>
</feature>
<dbReference type="Gene3D" id="3.30.420.60">
    <property type="entry name" value="eRF1 domain 2"/>
    <property type="match status" value="1"/>
</dbReference>
<dbReference type="Pfam" id="PF03465">
    <property type="entry name" value="eRF1_3"/>
    <property type="match status" value="1"/>
</dbReference>
<sequence length="430" mass="48274">MKQFKRNIDKNGAGEVTLLCDDAEDMWHVYNLVRIGDEVRCTTIRKVTTESNTGSTSSQRVHIVLSVAIETVDFDPVACILHLKGRNVAENKHVKMGQYHTLDIDTGKKFQLWKSCWDSIDLDRLNLAIDPSRTADVAAIVMHEGLANLCLVTAAMTIVKAKIDMQIPRKKKGFSNQHDKGIQRFYEAIAAAFVRHVDMKIVKCILIASRGFLNEQFLNYLMDYADKHGNKLILESRSKFLLAHASSGFKHALKEVLSDPGIAAALSDTKDGLESNDTPYMFKNKIMKCCFHAQAEVKALNTFYDLMGTDPARAFYGYKHVLMANEQLAIDTLLLSDSLFRSNDINLRKKYVELAESVKEQAIENIRPVLARNMLLQGSNVLIFSSMHVSGEQLSALGGVAAILRFPLHELEDEEMSDSEHDENNSDFKS</sequence>
<dbReference type="InterPro" id="IPR004405">
    <property type="entry name" value="TF_pelota"/>
</dbReference>
<evidence type="ECO:0000259" key="6">
    <source>
        <dbReference type="SMART" id="SM01194"/>
    </source>
</evidence>
<dbReference type="SUPFAM" id="SSF53137">
    <property type="entry name" value="Translational machinery components"/>
    <property type="match status" value="1"/>
</dbReference>
<evidence type="ECO:0000256" key="2">
    <source>
        <dbReference type="ARBA" id="ARBA00004496"/>
    </source>
</evidence>
<dbReference type="SUPFAM" id="SSF55315">
    <property type="entry name" value="L30e-like"/>
    <property type="match status" value="1"/>
</dbReference>
<keyword evidence="4" id="KW-0963">Cytoplasm</keyword>
<evidence type="ECO:0000313" key="8">
    <source>
        <dbReference type="Proteomes" id="UP000242913"/>
    </source>
</evidence>
<dbReference type="InterPro" id="IPR005141">
    <property type="entry name" value="eRF1_2"/>
</dbReference>
<protein>
    <submittedName>
        <fullName evidence="7">Putative translation factor pelota</fullName>
    </submittedName>
</protein>
<dbReference type="SMART" id="SM01194">
    <property type="entry name" value="eRF1_1"/>
    <property type="match status" value="1"/>
</dbReference>
<dbReference type="InterPro" id="IPR005142">
    <property type="entry name" value="eRF1_3"/>
</dbReference>
<dbReference type="PANTHER" id="PTHR10853:SF0">
    <property type="entry name" value="PROTEIN PELOTA HOMOLOG"/>
    <property type="match status" value="1"/>
</dbReference>
<dbReference type="Gene3D" id="3.30.1330.30">
    <property type="match status" value="1"/>
</dbReference>
<dbReference type="Gene3D" id="2.30.30.870">
    <property type="entry name" value="Pelota, domain A"/>
    <property type="match status" value="1"/>
</dbReference>
<dbReference type="InterPro" id="IPR005140">
    <property type="entry name" value="eRF1_Pelota-like_N"/>
</dbReference>
<keyword evidence="8" id="KW-1185">Reference proteome</keyword>
<dbReference type="GO" id="GO:0005737">
    <property type="term" value="C:cytoplasm"/>
    <property type="evidence" value="ECO:0007669"/>
    <property type="project" value="UniProtKB-SubCell"/>
</dbReference>
<keyword evidence="5" id="KW-0479">Metal-binding</keyword>
<dbReference type="PANTHER" id="PTHR10853">
    <property type="entry name" value="PELOTA"/>
    <property type="match status" value="1"/>
</dbReference>
<proteinExistence type="inferred from homology"/>
<dbReference type="EMBL" id="KZ270047">
    <property type="protein sequence ID" value="OZC07011.1"/>
    <property type="molecule type" value="Genomic_DNA"/>
</dbReference>
<dbReference type="GO" id="GO:0070481">
    <property type="term" value="P:nuclear-transcribed mRNA catabolic process, non-stop decay"/>
    <property type="evidence" value="ECO:0007669"/>
    <property type="project" value="InterPro"/>
</dbReference>
<dbReference type="Proteomes" id="UP000242913">
    <property type="component" value="Unassembled WGS sequence"/>
</dbReference>
<evidence type="ECO:0000256" key="1">
    <source>
        <dbReference type="ARBA" id="ARBA00001968"/>
    </source>
</evidence>
<gene>
    <name evidence="7" type="ORF">X798_05987</name>
</gene>
<reference evidence="7 8" key="1">
    <citation type="submission" date="2015-12" db="EMBL/GenBank/DDBJ databases">
        <title>Draft genome of the nematode, Onchocerca flexuosa.</title>
        <authorList>
            <person name="Mitreva M."/>
        </authorList>
    </citation>
    <scope>NUCLEOTIDE SEQUENCE [LARGE SCALE GENOMIC DNA]</scope>
    <source>
        <strain evidence="7">Red Deer</strain>
    </source>
</reference>
<dbReference type="GO" id="GO:0032790">
    <property type="term" value="P:ribosome disassembly"/>
    <property type="evidence" value="ECO:0007669"/>
    <property type="project" value="TreeGrafter"/>
</dbReference>
<comment type="cofactor">
    <cofactor evidence="1">
        <name>a divalent metal cation</name>
        <dbReference type="ChEBI" id="CHEBI:60240"/>
    </cofactor>
</comment>
<dbReference type="GO" id="GO:0046872">
    <property type="term" value="F:metal ion binding"/>
    <property type="evidence" value="ECO:0007669"/>
    <property type="project" value="UniProtKB-KW"/>
</dbReference>
<comment type="subcellular location">
    <subcellularLocation>
        <location evidence="2">Cytoplasm</location>
    </subcellularLocation>
</comment>
<evidence type="ECO:0000256" key="4">
    <source>
        <dbReference type="ARBA" id="ARBA00022490"/>
    </source>
</evidence>
<dbReference type="InterPro" id="IPR029064">
    <property type="entry name" value="Ribosomal_eL30-like_sf"/>
</dbReference>
<evidence type="ECO:0000256" key="3">
    <source>
        <dbReference type="ARBA" id="ARBA00009504"/>
    </source>
</evidence>
<dbReference type="OrthoDB" id="10249111at2759"/>
<dbReference type="SUPFAM" id="SSF159065">
    <property type="entry name" value="Dom34/Pelota N-terminal domain-like"/>
    <property type="match status" value="1"/>
</dbReference>
<dbReference type="AlphaFoldDB" id="A0A238BNN7"/>
<dbReference type="GO" id="GO:0070966">
    <property type="term" value="P:nuclear-transcribed mRNA catabolic process, no-go decay"/>
    <property type="evidence" value="ECO:0007669"/>
    <property type="project" value="InterPro"/>
</dbReference>
<dbReference type="InterPro" id="IPR042226">
    <property type="entry name" value="eFR1_2_sf"/>
</dbReference>
<dbReference type="InterPro" id="IPR058547">
    <property type="entry name" value="Pelota_N"/>
</dbReference>
<dbReference type="FunFam" id="2.30.30.870:FF:000001">
    <property type="entry name" value="Protein pelota homolog"/>
    <property type="match status" value="1"/>
</dbReference>
<evidence type="ECO:0000256" key="5">
    <source>
        <dbReference type="ARBA" id="ARBA00022723"/>
    </source>
</evidence>
<dbReference type="InterPro" id="IPR038069">
    <property type="entry name" value="Pelota/DOM34_N"/>
</dbReference>
<accession>A0A238BNN7</accession>
<name>A0A238BNN7_9BILA</name>
<dbReference type="Pfam" id="PF03464">
    <property type="entry name" value="eRF1_2"/>
    <property type="match status" value="1"/>
</dbReference>
<dbReference type="GO" id="GO:0070651">
    <property type="term" value="P:nonfunctional rRNA decay"/>
    <property type="evidence" value="ECO:0007669"/>
    <property type="project" value="TreeGrafter"/>
</dbReference>